<dbReference type="Gene3D" id="1.20.120.1750">
    <property type="match status" value="1"/>
</dbReference>
<name>A0A9K3D253_9EUKA</name>
<sequence>DLELEAAFGTFVEALMDRDDITLLRRVLMFATGSPLLPQMKIGLVLDTEASRAALPAAHLCDATISVPKSCLSRLDIAFLDSMDASGITVGSGDRLKAAVTKELDENLNRFRILSPNRRTCPKCGVAIEKLDDKDCNHIECHCGIHFCYLCGYSNTSQRGVYAHMTQFHGGFGEG</sequence>
<feature type="non-terminal residue" evidence="1">
    <location>
        <position position="1"/>
    </location>
</feature>
<organism evidence="1 2">
    <name type="scientific">Kipferlia bialata</name>
    <dbReference type="NCBI Taxonomy" id="797122"/>
    <lineage>
        <taxon>Eukaryota</taxon>
        <taxon>Metamonada</taxon>
        <taxon>Carpediemonas-like organisms</taxon>
        <taxon>Kipferlia</taxon>
    </lineage>
</organism>
<dbReference type="Proteomes" id="UP000265618">
    <property type="component" value="Unassembled WGS sequence"/>
</dbReference>
<reference evidence="1 2" key="1">
    <citation type="journal article" date="2018" name="PLoS ONE">
        <title>The draft genome of Kipferlia bialata reveals reductive genome evolution in fornicate parasites.</title>
        <authorList>
            <person name="Tanifuji G."/>
            <person name="Takabayashi S."/>
            <person name="Kume K."/>
            <person name="Takagi M."/>
            <person name="Nakayama T."/>
            <person name="Kamikawa R."/>
            <person name="Inagaki Y."/>
            <person name="Hashimoto T."/>
        </authorList>
    </citation>
    <scope>NUCLEOTIDE SEQUENCE [LARGE SCALE GENOMIC DNA]</scope>
    <source>
        <strain evidence="1">NY0173</strain>
    </source>
</reference>
<dbReference type="AlphaFoldDB" id="A0A9K3D253"/>
<gene>
    <name evidence="1" type="ORF">KIPB_009346</name>
</gene>
<accession>A0A9K3D253</accession>
<evidence type="ECO:0000313" key="2">
    <source>
        <dbReference type="Proteomes" id="UP000265618"/>
    </source>
</evidence>
<evidence type="ECO:0000313" key="1">
    <source>
        <dbReference type="EMBL" id="GIQ87331.1"/>
    </source>
</evidence>
<protein>
    <recommendedName>
        <fullName evidence="3">RING-type domain-containing protein</fullName>
    </recommendedName>
</protein>
<dbReference type="SUPFAM" id="SSF57850">
    <property type="entry name" value="RING/U-box"/>
    <property type="match status" value="1"/>
</dbReference>
<proteinExistence type="predicted"/>
<evidence type="ECO:0008006" key="3">
    <source>
        <dbReference type="Google" id="ProtNLM"/>
    </source>
</evidence>
<dbReference type="EMBL" id="BDIP01003145">
    <property type="protein sequence ID" value="GIQ87331.1"/>
    <property type="molecule type" value="Genomic_DNA"/>
</dbReference>
<keyword evidence="2" id="KW-1185">Reference proteome</keyword>
<comment type="caution">
    <text evidence="1">The sequence shown here is derived from an EMBL/GenBank/DDBJ whole genome shotgun (WGS) entry which is preliminary data.</text>
</comment>
<dbReference type="Pfam" id="PF26200">
    <property type="entry name" value="Rcat_RNF216"/>
    <property type="match status" value="1"/>
</dbReference>
<dbReference type="OrthoDB" id="61092at2759"/>